<accession>A0A1I5G473</accession>
<dbReference type="STRING" id="655353.SAMN04488056_104347"/>
<dbReference type="InterPro" id="IPR052209">
    <property type="entry name" value="CbiZ"/>
</dbReference>
<keyword evidence="1" id="KW-0378">Hydrolase</keyword>
<gene>
    <name evidence="1" type="ORF">SAMN04488056_104347</name>
</gene>
<dbReference type="OrthoDB" id="9767827at2"/>
<dbReference type="RefSeq" id="WP_090071949.1">
    <property type="nucleotide sequence ID" value="NZ_FOVR01000004.1"/>
</dbReference>
<evidence type="ECO:0000313" key="1">
    <source>
        <dbReference type="EMBL" id="SFO30750.1"/>
    </source>
</evidence>
<sequence length="222" mass="23737">MPFPCSIVHEAPWLCVSFSHPARVASWAVNRPGLVTAQQLLWREVKNKDLPIDVDPVAWLEKELEARDGLDAVTMLTSCDIGNYCVADAEVETVRVKAIVTVGLSNAERIGRRLDWSKEGWGTINLAVIIDQGLEDWALLEAMSIATEARTAAVCDADIQIATGRATGTGTDCVAVVAPEGEGAYAGLHTALGEAIGHSVYASVSEAIGKWRKTRPGIAFPG</sequence>
<keyword evidence="2" id="KW-1185">Reference proteome</keyword>
<dbReference type="PANTHER" id="PTHR35336:SF5">
    <property type="entry name" value="ADENOSYLCOBINAMIDE AMIDOHYDROLASE"/>
    <property type="match status" value="1"/>
</dbReference>
<name>A0A1I5G473_9HYPH</name>
<protein>
    <submittedName>
        <fullName evidence="1">Adenosylcobinamide amidohydrolase</fullName>
    </submittedName>
</protein>
<dbReference type="InterPro" id="IPR002808">
    <property type="entry name" value="AdoCbi_amidolase"/>
</dbReference>
<reference evidence="1 2" key="1">
    <citation type="submission" date="2016-10" db="EMBL/GenBank/DDBJ databases">
        <authorList>
            <person name="de Groot N.N."/>
        </authorList>
    </citation>
    <scope>NUCLEOTIDE SEQUENCE [LARGE SCALE GENOMIC DNA]</scope>
    <source>
        <strain evidence="1 2">CGMCC 1.9157</strain>
    </source>
</reference>
<dbReference type="EMBL" id="FOVR01000004">
    <property type="protein sequence ID" value="SFO30750.1"/>
    <property type="molecule type" value="Genomic_DNA"/>
</dbReference>
<proteinExistence type="predicted"/>
<organism evidence="1 2">
    <name type="scientific">Cohaesibacter marisflavi</name>
    <dbReference type="NCBI Taxonomy" id="655353"/>
    <lineage>
        <taxon>Bacteria</taxon>
        <taxon>Pseudomonadati</taxon>
        <taxon>Pseudomonadota</taxon>
        <taxon>Alphaproteobacteria</taxon>
        <taxon>Hyphomicrobiales</taxon>
        <taxon>Cohaesibacteraceae</taxon>
    </lineage>
</organism>
<dbReference type="PANTHER" id="PTHR35336">
    <property type="entry name" value="ADENOSYLCOBINAMIDE AMIDOHYDROLASE"/>
    <property type="match status" value="1"/>
</dbReference>
<dbReference type="AlphaFoldDB" id="A0A1I5G473"/>
<dbReference type="GO" id="GO:0016787">
    <property type="term" value="F:hydrolase activity"/>
    <property type="evidence" value="ECO:0007669"/>
    <property type="project" value="UniProtKB-KW"/>
</dbReference>
<dbReference type="Pfam" id="PF01955">
    <property type="entry name" value="CbiZ"/>
    <property type="match status" value="1"/>
</dbReference>
<dbReference type="Proteomes" id="UP000199236">
    <property type="component" value="Unassembled WGS sequence"/>
</dbReference>
<evidence type="ECO:0000313" key="2">
    <source>
        <dbReference type="Proteomes" id="UP000199236"/>
    </source>
</evidence>